<comment type="caution">
    <text evidence="3">The sequence shown here is derived from an EMBL/GenBank/DDBJ whole genome shotgun (WGS) entry which is preliminary data.</text>
</comment>
<dbReference type="Pfam" id="PF13490">
    <property type="entry name" value="zf-HC2"/>
    <property type="match status" value="1"/>
</dbReference>
<dbReference type="AlphaFoldDB" id="A0A4U0NXP0"/>
<protein>
    <submittedName>
        <fullName evidence="3">Zf-HC2 domain-containing protein</fullName>
    </submittedName>
</protein>
<evidence type="ECO:0000313" key="4">
    <source>
        <dbReference type="Proteomes" id="UP000308697"/>
    </source>
</evidence>
<evidence type="ECO:0000313" key="3">
    <source>
        <dbReference type="EMBL" id="TJZ58962.1"/>
    </source>
</evidence>
<evidence type="ECO:0000256" key="1">
    <source>
        <dbReference type="SAM" id="MobiDB-lite"/>
    </source>
</evidence>
<accession>A0A4U0NXP0</accession>
<dbReference type="InterPro" id="IPR027383">
    <property type="entry name" value="Znf_put"/>
</dbReference>
<sequence>MLCTRIRTALSARLDGERLPSGLTDRRLDDHLEGCADCREWEAGARRLAAVTAAALGRDGDDGSEGSEAHDGSEGDGGDAAADALLARLRAAGALPATGTPSAGAPRAVDPPSVDPAPAEAREL</sequence>
<reference evidence="3 4" key="1">
    <citation type="submission" date="2019-04" db="EMBL/GenBank/DDBJ databases">
        <title>Streptomyces piniterrae sp. nov., a heliquinomycin-producing actinomycete isolated from rhizosphere soil of Pinus yunnanensis.</title>
        <authorList>
            <person name="Zhuang X."/>
            <person name="Zhao J."/>
        </authorList>
    </citation>
    <scope>NUCLEOTIDE SEQUENCE [LARGE SCALE GENOMIC DNA]</scope>
    <source>
        <strain evidence="4">jys28</strain>
    </source>
</reference>
<name>A0A4U0NXP0_9ACTN</name>
<organism evidence="3 4">
    <name type="scientific">Streptomyces piniterrae</name>
    <dbReference type="NCBI Taxonomy" id="2571125"/>
    <lineage>
        <taxon>Bacteria</taxon>
        <taxon>Bacillati</taxon>
        <taxon>Actinomycetota</taxon>
        <taxon>Actinomycetes</taxon>
        <taxon>Kitasatosporales</taxon>
        <taxon>Streptomycetaceae</taxon>
        <taxon>Streptomyces</taxon>
    </lineage>
</organism>
<feature type="region of interest" description="Disordered" evidence="1">
    <location>
        <begin position="56"/>
        <end position="83"/>
    </location>
</feature>
<proteinExistence type="predicted"/>
<dbReference type="EMBL" id="SUMB01000001">
    <property type="protein sequence ID" value="TJZ58962.1"/>
    <property type="molecule type" value="Genomic_DNA"/>
</dbReference>
<feature type="region of interest" description="Disordered" evidence="1">
    <location>
        <begin position="96"/>
        <end position="124"/>
    </location>
</feature>
<dbReference type="OrthoDB" id="5197868at2"/>
<evidence type="ECO:0000259" key="2">
    <source>
        <dbReference type="Pfam" id="PF13490"/>
    </source>
</evidence>
<dbReference type="Proteomes" id="UP000308697">
    <property type="component" value="Unassembled WGS sequence"/>
</dbReference>
<dbReference type="RefSeq" id="WP_136737914.1">
    <property type="nucleotide sequence ID" value="NZ_SUMB01000001.1"/>
</dbReference>
<gene>
    <name evidence="3" type="ORF">FCH28_02080</name>
</gene>
<keyword evidence="4" id="KW-1185">Reference proteome</keyword>
<feature type="domain" description="Putative zinc-finger" evidence="2">
    <location>
        <begin position="3"/>
        <end position="39"/>
    </location>
</feature>